<dbReference type="SUPFAM" id="SSF49503">
    <property type="entry name" value="Cupredoxins"/>
    <property type="match status" value="1"/>
</dbReference>
<dbReference type="GO" id="GO:0009055">
    <property type="term" value="F:electron transfer activity"/>
    <property type="evidence" value="ECO:0007669"/>
    <property type="project" value="InterPro"/>
</dbReference>
<dbReference type="GO" id="GO:0005507">
    <property type="term" value="F:copper ion binding"/>
    <property type="evidence" value="ECO:0007669"/>
    <property type="project" value="InterPro"/>
</dbReference>
<keyword evidence="3" id="KW-0479">Metal-binding</keyword>
<keyword evidence="6" id="KW-0472">Membrane</keyword>
<keyword evidence="10" id="KW-1185">Reference proteome</keyword>
<dbReference type="KEGG" id="hdo:MUK72_09130"/>
<evidence type="ECO:0000313" key="10">
    <source>
        <dbReference type="Proteomes" id="UP000830542"/>
    </source>
</evidence>
<evidence type="ECO:0000313" key="8">
    <source>
        <dbReference type="EMBL" id="GAA0453859.1"/>
    </source>
</evidence>
<dbReference type="InterPro" id="IPR028871">
    <property type="entry name" value="BlueCu_1_BS"/>
</dbReference>
<evidence type="ECO:0000256" key="6">
    <source>
        <dbReference type="ARBA" id="ARBA00023136"/>
    </source>
</evidence>
<dbReference type="GeneID" id="71762008"/>
<evidence type="ECO:0000313" key="9">
    <source>
        <dbReference type="EMBL" id="UOO94133.1"/>
    </source>
</evidence>
<dbReference type="RefSeq" id="WP_244699282.1">
    <property type="nucleotide sequence ID" value="NZ_BAAADN010000012.1"/>
</dbReference>
<dbReference type="EMBL" id="CP095005">
    <property type="protein sequence ID" value="UOO94133.1"/>
    <property type="molecule type" value="Genomic_DNA"/>
</dbReference>
<keyword evidence="5" id="KW-0186">Copper</keyword>
<keyword evidence="2" id="KW-0813">Transport</keyword>
<gene>
    <name evidence="8" type="ORF">GCM10008985_07010</name>
    <name evidence="9" type="ORF">MUK72_09130</name>
</gene>
<dbReference type="Proteomes" id="UP001500962">
    <property type="component" value="Unassembled WGS sequence"/>
</dbReference>
<name>A0AAV3SCI7_HALDO</name>
<dbReference type="Gene3D" id="2.60.40.420">
    <property type="entry name" value="Cupredoxins - blue copper proteins"/>
    <property type="match status" value="1"/>
</dbReference>
<evidence type="ECO:0000256" key="1">
    <source>
        <dbReference type="ARBA" id="ARBA00004370"/>
    </source>
</evidence>
<keyword evidence="4" id="KW-0249">Electron transport</keyword>
<evidence type="ECO:0000256" key="4">
    <source>
        <dbReference type="ARBA" id="ARBA00022982"/>
    </source>
</evidence>
<evidence type="ECO:0000313" key="11">
    <source>
        <dbReference type="Proteomes" id="UP001500962"/>
    </source>
</evidence>
<evidence type="ECO:0000256" key="5">
    <source>
        <dbReference type="ARBA" id="ARBA00023008"/>
    </source>
</evidence>
<protein>
    <submittedName>
        <fullName evidence="8">Plastocyanin/azurin family copper-binding protein</fullName>
    </submittedName>
</protein>
<organism evidence="8 11">
    <name type="scientific">Halococcus dombrowskii</name>
    <dbReference type="NCBI Taxonomy" id="179637"/>
    <lineage>
        <taxon>Archaea</taxon>
        <taxon>Methanobacteriati</taxon>
        <taxon>Methanobacteriota</taxon>
        <taxon>Stenosarchaea group</taxon>
        <taxon>Halobacteria</taxon>
        <taxon>Halobacteriales</taxon>
        <taxon>Halococcaceae</taxon>
        <taxon>Halococcus</taxon>
    </lineage>
</organism>
<dbReference type="GO" id="GO:0016020">
    <property type="term" value="C:membrane"/>
    <property type="evidence" value="ECO:0007669"/>
    <property type="project" value="UniProtKB-SubCell"/>
</dbReference>
<proteinExistence type="predicted"/>
<sequence>MNRRAFLTATVGVAVGLTGCIGSSREQPDYDIGMSSSDFLPEDDFEPRVGEPVIWHNTGSRTHTVTAYQSRIPDAATFFASGGFDGEGAAREAWNANGGGGIASGETYKHTFEVPGTYNYFCIPHEPTGMVGKFTVVE</sequence>
<dbReference type="PANTHER" id="PTHR34192">
    <property type="entry name" value="PLASTOCYANIN MAJOR ISOFORM, CHLOROPLASTIC-RELATED"/>
    <property type="match status" value="1"/>
</dbReference>
<dbReference type="PROSITE" id="PS00196">
    <property type="entry name" value="COPPER_BLUE"/>
    <property type="match status" value="1"/>
</dbReference>
<dbReference type="InterPro" id="IPR000923">
    <property type="entry name" value="BlueCu_1"/>
</dbReference>
<dbReference type="AlphaFoldDB" id="A0AAV3SCI7"/>
<dbReference type="PANTHER" id="PTHR34192:SF10">
    <property type="entry name" value="PLASTOCYANIN MAJOR ISOFORM, CHLOROPLASTIC-RELATED"/>
    <property type="match status" value="1"/>
</dbReference>
<dbReference type="EMBL" id="BAAADN010000012">
    <property type="protein sequence ID" value="GAA0453859.1"/>
    <property type="molecule type" value="Genomic_DNA"/>
</dbReference>
<feature type="domain" description="Blue (type 1) copper" evidence="7">
    <location>
        <begin position="49"/>
        <end position="136"/>
    </location>
</feature>
<dbReference type="InterPro" id="IPR008972">
    <property type="entry name" value="Cupredoxin"/>
</dbReference>
<dbReference type="Proteomes" id="UP000830542">
    <property type="component" value="Chromosome"/>
</dbReference>
<reference evidence="9" key="2">
    <citation type="submission" date="2022-04" db="EMBL/GenBank/DDBJ databases">
        <title>Sequencing and genomic assembly of Halococcus dombrowskii.</title>
        <authorList>
            <person name="Lim S.W."/>
            <person name="MacLea K.S."/>
        </authorList>
    </citation>
    <scope>NUCLEOTIDE SEQUENCE</scope>
    <source>
        <strain evidence="9">H4</strain>
    </source>
</reference>
<reference evidence="8" key="1">
    <citation type="journal article" date="2014" name="Int. J. Syst. Evol. Microbiol.">
        <title>Complete genome sequence of Corynebacterium casei LMG S-19264T (=DSM 44701T), isolated from a smear-ripened cheese.</title>
        <authorList>
            <consortium name="US DOE Joint Genome Institute (JGI-PGF)"/>
            <person name="Walter F."/>
            <person name="Albersmeier A."/>
            <person name="Kalinowski J."/>
            <person name="Ruckert C."/>
        </authorList>
    </citation>
    <scope>NUCLEOTIDE SEQUENCE</scope>
    <source>
        <strain evidence="8">JCM 12289</strain>
    </source>
</reference>
<reference evidence="8" key="3">
    <citation type="submission" date="2023-12" db="EMBL/GenBank/DDBJ databases">
        <authorList>
            <person name="Sun Q."/>
            <person name="Inoue M."/>
        </authorList>
    </citation>
    <scope>NUCLEOTIDE SEQUENCE</scope>
    <source>
        <strain evidence="8">JCM 12289</strain>
    </source>
</reference>
<accession>A0AAV3SCI7</accession>
<evidence type="ECO:0000256" key="2">
    <source>
        <dbReference type="ARBA" id="ARBA00022448"/>
    </source>
</evidence>
<evidence type="ECO:0000256" key="3">
    <source>
        <dbReference type="ARBA" id="ARBA00022723"/>
    </source>
</evidence>
<dbReference type="PROSITE" id="PS51257">
    <property type="entry name" value="PROKAR_LIPOPROTEIN"/>
    <property type="match status" value="1"/>
</dbReference>
<evidence type="ECO:0000259" key="7">
    <source>
        <dbReference type="Pfam" id="PF00127"/>
    </source>
</evidence>
<comment type="subcellular location">
    <subcellularLocation>
        <location evidence="1">Membrane</location>
    </subcellularLocation>
</comment>
<dbReference type="Pfam" id="PF00127">
    <property type="entry name" value="Copper-bind"/>
    <property type="match status" value="1"/>
</dbReference>